<dbReference type="InterPro" id="IPR045436">
    <property type="entry name" value="DUF6507"/>
</dbReference>
<reference evidence="1 2" key="1">
    <citation type="submission" date="2016-01" db="EMBL/GenBank/DDBJ databases">
        <title>Draft genome sequence of Clavibacter michiganensis subsp. tessellarius DOAB 609.</title>
        <authorList>
            <person name="Tambong J.T."/>
        </authorList>
    </citation>
    <scope>NUCLEOTIDE SEQUENCE [LARGE SCALE GENOMIC DNA]</scope>
    <source>
        <strain evidence="1 2">DOAB 609</strain>
    </source>
</reference>
<proteinExistence type="predicted"/>
<evidence type="ECO:0008006" key="3">
    <source>
        <dbReference type="Google" id="ProtNLM"/>
    </source>
</evidence>
<protein>
    <recommendedName>
        <fullName evidence="3">ESX-1 secretion-associated protein</fullName>
    </recommendedName>
</protein>
<comment type="caution">
    <text evidence="1">The sequence shown here is derived from an EMBL/GenBank/DDBJ whole genome shotgun (WGS) entry which is preliminary data.</text>
</comment>
<dbReference type="RefSeq" id="WP_063070239.1">
    <property type="nucleotide sequence ID" value="NZ_LQXA01000004.1"/>
</dbReference>
<gene>
    <name evidence="1" type="ORF">AWH51_02670</name>
</gene>
<dbReference type="Proteomes" id="UP000076218">
    <property type="component" value="Unassembled WGS sequence"/>
</dbReference>
<dbReference type="EMBL" id="LQXA01000004">
    <property type="protein sequence ID" value="KZC96478.1"/>
    <property type="molecule type" value="Genomic_DNA"/>
</dbReference>
<name>A0A154V525_9MICO</name>
<sequence length="130" mass="12972">MAEGYRIDPQGVQDVLTAVQQASQDLSAAISGIGGAQTDVETGASSTCSAVPAALSAFLDAQTASVTDVTNRITACIFGAATATTDYVEADDTMASDVTQAQTAAVDAAVGGEGRAAGDFSWFTSRAGGR</sequence>
<evidence type="ECO:0000313" key="1">
    <source>
        <dbReference type="EMBL" id="KZC96478.1"/>
    </source>
</evidence>
<organism evidence="1 2">
    <name type="scientific">Clavibacter tessellarius</name>
    <dbReference type="NCBI Taxonomy" id="31965"/>
    <lineage>
        <taxon>Bacteria</taxon>
        <taxon>Bacillati</taxon>
        <taxon>Actinomycetota</taxon>
        <taxon>Actinomycetes</taxon>
        <taxon>Micrococcales</taxon>
        <taxon>Microbacteriaceae</taxon>
        <taxon>Clavibacter</taxon>
    </lineage>
</organism>
<dbReference type="GO" id="GO:0009306">
    <property type="term" value="P:protein secretion"/>
    <property type="evidence" value="ECO:0007669"/>
    <property type="project" value="InterPro"/>
</dbReference>
<dbReference type="AlphaFoldDB" id="A0A154V525"/>
<accession>A0A154V525</accession>
<dbReference type="Pfam" id="PF20117">
    <property type="entry name" value="DUF6507"/>
    <property type="match status" value="1"/>
</dbReference>
<evidence type="ECO:0000313" key="2">
    <source>
        <dbReference type="Proteomes" id="UP000076218"/>
    </source>
</evidence>